<sequence length="200" mass="21221">MRVLRGALLRAVSSNVVAVRALACKGSAVRALSGKGSAVWNEEWRRLGLGAVQEASAPALNRLMFVQTGFGCDQHGDRKGAGATSAAVRACRNAIEFNSIPGMVDHVPGGRKNMLIHVKLGIPEGYSVDHDEIRATFPYGRLLPVEVIHGGLTYGCGRVVTELGDEDDTAIVVVAAVSIGYNDPNDASEGHKTYDTRDGH</sequence>
<reference evidence="4" key="1">
    <citation type="journal article" date="2013" name="Nature">
        <title>Pan genome of the phytoplankton Emiliania underpins its global distribution.</title>
        <authorList>
            <person name="Read B.A."/>
            <person name="Kegel J."/>
            <person name="Klute M.J."/>
            <person name="Kuo A."/>
            <person name="Lefebvre S.C."/>
            <person name="Maumus F."/>
            <person name="Mayer C."/>
            <person name="Miller J."/>
            <person name="Monier A."/>
            <person name="Salamov A."/>
            <person name="Young J."/>
            <person name="Aguilar M."/>
            <person name="Claverie J.M."/>
            <person name="Frickenhaus S."/>
            <person name="Gonzalez K."/>
            <person name="Herman E.K."/>
            <person name="Lin Y.C."/>
            <person name="Napier J."/>
            <person name="Ogata H."/>
            <person name="Sarno A.F."/>
            <person name="Shmutz J."/>
            <person name="Schroeder D."/>
            <person name="de Vargas C."/>
            <person name="Verret F."/>
            <person name="von Dassow P."/>
            <person name="Valentin K."/>
            <person name="Van de Peer Y."/>
            <person name="Wheeler G."/>
            <person name="Dacks J.B."/>
            <person name="Delwiche C.F."/>
            <person name="Dyhrman S.T."/>
            <person name="Glockner G."/>
            <person name="John U."/>
            <person name="Richards T."/>
            <person name="Worden A.Z."/>
            <person name="Zhang X."/>
            <person name="Grigoriev I.V."/>
            <person name="Allen A.E."/>
            <person name="Bidle K."/>
            <person name="Borodovsky M."/>
            <person name="Bowler C."/>
            <person name="Brownlee C."/>
            <person name="Cock J.M."/>
            <person name="Elias M."/>
            <person name="Gladyshev V.N."/>
            <person name="Groth M."/>
            <person name="Guda C."/>
            <person name="Hadaegh A."/>
            <person name="Iglesias-Rodriguez M.D."/>
            <person name="Jenkins J."/>
            <person name="Jones B.M."/>
            <person name="Lawson T."/>
            <person name="Leese F."/>
            <person name="Lindquist E."/>
            <person name="Lobanov A."/>
            <person name="Lomsadze A."/>
            <person name="Malik S.B."/>
            <person name="Marsh M.E."/>
            <person name="Mackinder L."/>
            <person name="Mock T."/>
            <person name="Mueller-Roeber B."/>
            <person name="Pagarete A."/>
            <person name="Parker M."/>
            <person name="Probert I."/>
            <person name="Quesneville H."/>
            <person name="Raines C."/>
            <person name="Rensing S.A."/>
            <person name="Riano-Pachon D.M."/>
            <person name="Richier S."/>
            <person name="Rokitta S."/>
            <person name="Shiraiwa Y."/>
            <person name="Soanes D.M."/>
            <person name="van der Giezen M."/>
            <person name="Wahlund T.M."/>
            <person name="Williams B."/>
            <person name="Wilson W."/>
            <person name="Wolfe G."/>
            <person name="Wurch L.L."/>
        </authorList>
    </citation>
    <scope>NUCLEOTIDE SEQUENCE</scope>
</reference>
<proteinExistence type="predicted"/>
<evidence type="ECO:0000313" key="4">
    <source>
        <dbReference type="Proteomes" id="UP000013827"/>
    </source>
</evidence>
<dbReference type="GeneID" id="17284295"/>
<dbReference type="Pfam" id="PF09585">
    <property type="entry name" value="Lin0512_fam"/>
    <property type="match status" value="1"/>
</dbReference>
<dbReference type="PANTHER" id="PTHR34784">
    <property type="entry name" value="50S RIBOSOMAL PROTEIN L34"/>
    <property type="match status" value="1"/>
</dbReference>
<dbReference type="HOGENOM" id="CLU_1368449_0_0_1"/>
<dbReference type="PaxDb" id="2903-EOD39024"/>
<dbReference type="NCBIfam" id="TIGR02058">
    <property type="entry name" value="lin0512_fam"/>
    <property type="match status" value="1"/>
</dbReference>
<dbReference type="EnsemblProtists" id="EOD39024">
    <property type="protein sequence ID" value="EOD39024"/>
    <property type="gene ID" value="EMIHUDRAFT_223878"/>
</dbReference>
<keyword evidence="2" id="KW-0342">GTP-binding</keyword>
<dbReference type="Gene3D" id="3.30.1330.20">
    <property type="entry name" value="Tubulin/FtsZ, C-terminal domain"/>
    <property type="match status" value="1"/>
</dbReference>
<dbReference type="InterPro" id="IPR037103">
    <property type="entry name" value="Tubulin/FtsZ-like_C"/>
</dbReference>
<dbReference type="OMA" id="MSICFRW"/>
<dbReference type="KEGG" id="ehx:EMIHUDRAFT_223878"/>
<dbReference type="eggNOG" id="ENOG502RZVV">
    <property type="taxonomic scope" value="Eukaryota"/>
</dbReference>
<dbReference type="Proteomes" id="UP000013827">
    <property type="component" value="Unassembled WGS sequence"/>
</dbReference>
<protein>
    <submittedName>
        <fullName evidence="3">Uncharacterized protein</fullName>
    </submittedName>
</protein>
<evidence type="ECO:0000313" key="3">
    <source>
        <dbReference type="EnsemblProtists" id="EOD39024"/>
    </source>
</evidence>
<dbReference type="InterPro" id="IPR011719">
    <property type="entry name" value="CHP02058"/>
</dbReference>
<evidence type="ECO:0000256" key="2">
    <source>
        <dbReference type="ARBA" id="ARBA00023134"/>
    </source>
</evidence>
<accession>A0A0D3KTD9</accession>
<evidence type="ECO:0000256" key="1">
    <source>
        <dbReference type="ARBA" id="ARBA00022741"/>
    </source>
</evidence>
<name>A0A0D3KTD9_EMIH1</name>
<dbReference type="GO" id="GO:0005525">
    <property type="term" value="F:GTP binding"/>
    <property type="evidence" value="ECO:0007669"/>
    <property type="project" value="UniProtKB-KW"/>
</dbReference>
<keyword evidence="4" id="KW-1185">Reference proteome</keyword>
<dbReference type="PANTHER" id="PTHR34784:SF1">
    <property type="entry name" value="50S RIBOSOMAL PROTEIN L34"/>
    <property type="match status" value="1"/>
</dbReference>
<organism evidence="3 4">
    <name type="scientific">Emiliania huxleyi (strain CCMP1516)</name>
    <dbReference type="NCBI Taxonomy" id="280463"/>
    <lineage>
        <taxon>Eukaryota</taxon>
        <taxon>Haptista</taxon>
        <taxon>Haptophyta</taxon>
        <taxon>Prymnesiophyceae</taxon>
        <taxon>Isochrysidales</taxon>
        <taxon>Noelaerhabdaceae</taxon>
        <taxon>Emiliania</taxon>
    </lineage>
</organism>
<keyword evidence="1" id="KW-0547">Nucleotide-binding</keyword>
<dbReference type="AlphaFoldDB" id="A0A0D3KTD9"/>
<reference evidence="3" key="2">
    <citation type="submission" date="2024-10" db="UniProtKB">
        <authorList>
            <consortium name="EnsemblProtists"/>
        </authorList>
    </citation>
    <scope>IDENTIFICATION</scope>
</reference>
<dbReference type="RefSeq" id="XP_005791453.1">
    <property type="nucleotide sequence ID" value="XM_005791396.1"/>
</dbReference>